<dbReference type="AlphaFoldDB" id="A0A7C3WPR4"/>
<dbReference type="NCBIfam" id="TIGR00075">
    <property type="entry name" value="hypD"/>
    <property type="match status" value="1"/>
</dbReference>
<reference evidence="4" key="1">
    <citation type="journal article" date="2020" name="mSystems">
        <title>Genome- and Community-Level Interaction Insights into Carbon Utilization and Element Cycling Functions of Hydrothermarchaeota in Hydrothermal Sediment.</title>
        <authorList>
            <person name="Zhou Z."/>
            <person name="Liu Y."/>
            <person name="Xu W."/>
            <person name="Pan J."/>
            <person name="Luo Z.H."/>
            <person name="Li M."/>
        </authorList>
    </citation>
    <scope>NUCLEOTIDE SEQUENCE [LARGE SCALE GENOMIC DNA]</scope>
    <source>
        <strain evidence="4">SpSt-776</strain>
    </source>
</reference>
<comment type="caution">
    <text evidence="4">The sequence shown here is derived from an EMBL/GenBank/DDBJ whole genome shotgun (WGS) entry which is preliminary data.</text>
</comment>
<protein>
    <submittedName>
        <fullName evidence="4">Hydrogenase formation protein HypD</fullName>
    </submittedName>
</protein>
<name>A0A7C3WPR4_9BACT</name>
<evidence type="ECO:0000256" key="3">
    <source>
        <dbReference type="ARBA" id="ARBA00023004"/>
    </source>
</evidence>
<dbReference type="PANTHER" id="PTHR30149">
    <property type="entry name" value="HYDROGENASE PROTEIN ASSEMBLY PROTEIN HYPD"/>
    <property type="match status" value="1"/>
</dbReference>
<dbReference type="GO" id="GO:0005506">
    <property type="term" value="F:iron ion binding"/>
    <property type="evidence" value="ECO:0007669"/>
    <property type="project" value="TreeGrafter"/>
</dbReference>
<dbReference type="PANTHER" id="PTHR30149:SF0">
    <property type="entry name" value="HYDROGENASE MATURATION FACTOR HYPD"/>
    <property type="match status" value="1"/>
</dbReference>
<organism evidence="4">
    <name type="scientific">Desulfobacca acetoxidans</name>
    <dbReference type="NCBI Taxonomy" id="60893"/>
    <lineage>
        <taxon>Bacteria</taxon>
        <taxon>Pseudomonadati</taxon>
        <taxon>Thermodesulfobacteriota</taxon>
        <taxon>Desulfobaccia</taxon>
        <taxon>Desulfobaccales</taxon>
        <taxon>Desulfobaccaceae</taxon>
        <taxon>Desulfobacca</taxon>
    </lineage>
</organism>
<evidence type="ECO:0000313" key="4">
    <source>
        <dbReference type="EMBL" id="HGB14056.1"/>
    </source>
</evidence>
<keyword evidence="2" id="KW-0479">Metal-binding</keyword>
<evidence type="ECO:0000256" key="1">
    <source>
        <dbReference type="ARBA" id="ARBA00007888"/>
    </source>
</evidence>
<dbReference type="PIRSF" id="PIRSF005622">
    <property type="entry name" value="Hydrgn_mat_hypD"/>
    <property type="match status" value="1"/>
</dbReference>
<keyword evidence="3" id="KW-0408">Iron</keyword>
<gene>
    <name evidence="4" type="primary">hypD</name>
    <name evidence="4" type="ORF">ENV62_02295</name>
</gene>
<sequence>MKFLKDFQNPLLVRETARRLEGLASAPAIIMEVCGTHTMSVARFGLKSLLPPTVRLVSGPGCPVCVTAQEDIDAFLALGRFPGVILASFGDMMRVPGSEASLESCRAEGADVRVVYAPLEAVDLARQTPHKDVVFWGVGFETTMPATALAIQAAARSGVLNFSVFCHHKTMPPALRALLAGGELKVSGLLLPGHVSTIIGVDVFRFIPEQFHVPCAVTGFEPLDILLGIESVLRQRQEGKALVDNAYGRAVKTPANPRAQSLLKEVFEPQDAVWRGLGKIPGSGVKIREKYAPFDASNRFREIIAAVPPARTRACRCGEVLRGVLAPSDCPLFRAGCDPSQPQGPCMVSREGACAAAFRFEP</sequence>
<comment type="similarity">
    <text evidence="1">Belongs to the HypD family.</text>
</comment>
<dbReference type="InterPro" id="IPR042243">
    <property type="entry name" value="HypD_1"/>
</dbReference>
<accession>A0A7C3WPR4</accession>
<dbReference type="Gene3D" id="3.40.50.11740">
    <property type="entry name" value="HypD, alpha/beta domain 2"/>
    <property type="match status" value="2"/>
</dbReference>
<dbReference type="Gene3D" id="6.10.20.100">
    <property type="match status" value="1"/>
</dbReference>
<evidence type="ECO:0000256" key="2">
    <source>
        <dbReference type="ARBA" id="ARBA00022723"/>
    </source>
</evidence>
<dbReference type="EMBL" id="DTHB01000016">
    <property type="protein sequence ID" value="HGB14056.1"/>
    <property type="molecule type" value="Genomic_DNA"/>
</dbReference>
<dbReference type="InterPro" id="IPR002780">
    <property type="entry name" value="Hyd_form_HypD"/>
</dbReference>
<dbReference type="GO" id="GO:0051539">
    <property type="term" value="F:4 iron, 4 sulfur cluster binding"/>
    <property type="evidence" value="ECO:0007669"/>
    <property type="project" value="TreeGrafter"/>
</dbReference>
<dbReference type="GO" id="GO:0070025">
    <property type="term" value="F:carbon monoxide binding"/>
    <property type="evidence" value="ECO:0007669"/>
    <property type="project" value="TreeGrafter"/>
</dbReference>
<dbReference type="InterPro" id="IPR042244">
    <property type="entry name" value="HypD_2_sf"/>
</dbReference>
<dbReference type="GO" id="GO:0051604">
    <property type="term" value="P:protein maturation"/>
    <property type="evidence" value="ECO:0007669"/>
    <property type="project" value="TreeGrafter"/>
</dbReference>
<dbReference type="Pfam" id="PF01924">
    <property type="entry name" value="HypD"/>
    <property type="match status" value="1"/>
</dbReference>
<proteinExistence type="inferred from homology"/>